<dbReference type="Pfam" id="PF17482">
    <property type="entry name" value="Phage_sheath_1C"/>
    <property type="match status" value="1"/>
</dbReference>
<dbReference type="InterPro" id="IPR054564">
    <property type="entry name" value="Gp18_domIII_N"/>
</dbReference>
<dbReference type="Pfam" id="PF17481">
    <property type="entry name" value="Phage_sheath_domII"/>
    <property type="match status" value="1"/>
</dbReference>
<evidence type="ECO:0000313" key="6">
    <source>
        <dbReference type="EMBL" id="MFC4305799.1"/>
    </source>
</evidence>
<dbReference type="RefSeq" id="WP_204601372.1">
    <property type="nucleotide sequence ID" value="NZ_JBHSED010000040.1"/>
</dbReference>
<dbReference type="EMBL" id="JBHSED010000040">
    <property type="protein sequence ID" value="MFC4305799.1"/>
    <property type="molecule type" value="Genomic_DNA"/>
</dbReference>
<feature type="domain" description="Tail sheath protein C-terminal" evidence="4">
    <location>
        <begin position="336"/>
        <end position="437"/>
    </location>
</feature>
<feature type="domain" description="Phage tail sheath protein-like beta-sandwich" evidence="3">
    <location>
        <begin position="91"/>
        <end position="179"/>
    </location>
</feature>
<evidence type="ECO:0000313" key="7">
    <source>
        <dbReference type="Proteomes" id="UP001595755"/>
    </source>
</evidence>
<name>A0ABV8SH75_9BACL</name>
<accession>A0ABV8SH75</accession>
<sequence length="438" mass="46573">MAGGTWTVQNKVRPGVYTNIVTAPKALGTLGERGIVSIPLLLSWGAPKVITTIEAGEDTVDKLGYPITDASLLLVRESLKRAQKLLLYRVNTGTKATATGGNLTITAKWGGVRGNDLTIVIAENVDDENLFDVKTLLNGDEVDSQSVANIAGLIANDWVVFGGTGALAASAGIPLTSGADGSATNQDYLDYLAAIEAQDFNTIALPSTDVTAKGAFTSFAKRLRDDEGKKIQVVLENYPFADYEGVISVKNGVILDDGTTLTAAQTTAWVAGATAGANVNESLTYAAYEGAIDVATRYTNSQIIAALQAGEFVFTPNNGRAVVEQDINSLTTFTPDKGKPFSKNRVIRVLDGINNDFVRIFSQFYIGKVSNNTDGRNLLRAECVNYLTSLQNINAIQNFDSQTDIAVAAGSDVDAVLIEADIQPVDSIEKIYLTITVQ</sequence>
<feature type="domain" description="Tail sheath protein subtilisin-like" evidence="2">
    <location>
        <begin position="181"/>
        <end position="329"/>
    </location>
</feature>
<dbReference type="Gene3D" id="2.60.40.4290">
    <property type="match status" value="1"/>
</dbReference>
<dbReference type="Gene3D" id="3.30.1370.220">
    <property type="match status" value="1"/>
</dbReference>
<dbReference type="InterPro" id="IPR020287">
    <property type="entry name" value="Tail_sheath_C"/>
</dbReference>
<dbReference type="Gene3D" id="3.40.50.11790">
    <property type="match status" value="1"/>
</dbReference>
<feature type="domain" description="Tail sheath protein Gp18-like" evidence="5">
    <location>
        <begin position="33"/>
        <end position="90"/>
    </location>
</feature>
<keyword evidence="7" id="KW-1185">Reference proteome</keyword>
<comment type="caution">
    <text evidence="6">The sequence shown here is derived from an EMBL/GenBank/DDBJ whole genome shotgun (WGS) entry which is preliminary data.</text>
</comment>
<evidence type="ECO:0000259" key="2">
    <source>
        <dbReference type="Pfam" id="PF04984"/>
    </source>
</evidence>
<dbReference type="InterPro" id="IPR035326">
    <property type="entry name" value="Beta_sandwich_Seath"/>
</dbReference>
<organism evidence="6 7">
    <name type="scientific">Cohnella boryungensis</name>
    <dbReference type="NCBI Taxonomy" id="768479"/>
    <lineage>
        <taxon>Bacteria</taxon>
        <taxon>Bacillati</taxon>
        <taxon>Bacillota</taxon>
        <taxon>Bacilli</taxon>
        <taxon>Bacillales</taxon>
        <taxon>Paenibacillaceae</taxon>
        <taxon>Cohnella</taxon>
    </lineage>
</organism>
<proteinExistence type="inferred from homology"/>
<evidence type="ECO:0000256" key="1">
    <source>
        <dbReference type="ARBA" id="ARBA00008005"/>
    </source>
</evidence>
<dbReference type="Gene3D" id="3.30.1490.360">
    <property type="match status" value="1"/>
</dbReference>
<dbReference type="Proteomes" id="UP001595755">
    <property type="component" value="Unassembled WGS sequence"/>
</dbReference>
<evidence type="ECO:0000259" key="5">
    <source>
        <dbReference type="Pfam" id="PF22671"/>
    </source>
</evidence>
<dbReference type="Pfam" id="PF22671">
    <property type="entry name" value="Gp18_domIII_N"/>
    <property type="match status" value="1"/>
</dbReference>
<reference evidence="7" key="1">
    <citation type="journal article" date="2019" name="Int. J. Syst. Evol. Microbiol.">
        <title>The Global Catalogue of Microorganisms (GCM) 10K type strain sequencing project: providing services to taxonomists for standard genome sequencing and annotation.</title>
        <authorList>
            <consortium name="The Broad Institute Genomics Platform"/>
            <consortium name="The Broad Institute Genome Sequencing Center for Infectious Disease"/>
            <person name="Wu L."/>
            <person name="Ma J."/>
        </authorList>
    </citation>
    <scope>NUCLEOTIDE SEQUENCE [LARGE SCALE GENOMIC DNA]</scope>
    <source>
        <strain evidence="7">CGMCC 4.1641</strain>
    </source>
</reference>
<gene>
    <name evidence="6" type="ORF">ACFO1S_20420</name>
</gene>
<evidence type="ECO:0000259" key="3">
    <source>
        <dbReference type="Pfam" id="PF17481"/>
    </source>
</evidence>
<comment type="similarity">
    <text evidence="1">Belongs to the myoviridae tail sheath protein family.</text>
</comment>
<dbReference type="Gene3D" id="3.30.360.90">
    <property type="match status" value="1"/>
</dbReference>
<protein>
    <submittedName>
        <fullName evidence="6">Phage tail sheath family protein</fullName>
    </submittedName>
</protein>
<dbReference type="InterPro" id="IPR035089">
    <property type="entry name" value="Phage_sheath_subtilisin"/>
</dbReference>
<dbReference type="Pfam" id="PF04984">
    <property type="entry name" value="Phage_sheath_1"/>
    <property type="match status" value="1"/>
</dbReference>
<evidence type="ECO:0000259" key="4">
    <source>
        <dbReference type="Pfam" id="PF17482"/>
    </source>
</evidence>